<gene>
    <name evidence="3" type="ORF">KEC54_24940</name>
    <name evidence="2" type="ORF">TK0001_1052</name>
</gene>
<evidence type="ECO:0000313" key="2">
    <source>
        <dbReference type="EMBL" id="SOR27654.1"/>
    </source>
</evidence>
<dbReference type="Proteomes" id="UP000233769">
    <property type="component" value="Chromosome tk0001"/>
</dbReference>
<dbReference type="EMBL" id="LT962688">
    <property type="protein sequence ID" value="SOR27654.1"/>
    <property type="molecule type" value="Genomic_DNA"/>
</dbReference>
<feature type="region of interest" description="Disordered" evidence="1">
    <location>
        <begin position="87"/>
        <end position="118"/>
    </location>
</feature>
<evidence type="ECO:0000313" key="3">
    <source>
        <dbReference type="EMBL" id="WHQ69544.1"/>
    </source>
</evidence>
<dbReference type="Proteomes" id="UP001223720">
    <property type="component" value="Chromosome"/>
</dbReference>
<dbReference type="RefSeq" id="WP_056116361.1">
    <property type="nucleotide sequence ID" value="NZ_CP073633.1"/>
</dbReference>
<sequence length="118" mass="12561">MAPDLYDDHCPVPLKTLGTIYRADEFVLSDLLATIPEETRARLAVYLYGRSHTHALGIKVAATCDGEALRDASGVVGSILYDLSRQPLTKRGDGNSSKMSISLAGSRASSRSIASAAH</sequence>
<feature type="compositionally biased region" description="Low complexity" evidence="1">
    <location>
        <begin position="100"/>
        <end position="118"/>
    </location>
</feature>
<protein>
    <submittedName>
        <fullName evidence="2">Uncharacterized protein</fullName>
    </submittedName>
</protein>
<reference evidence="4" key="1">
    <citation type="submission" date="2017-10" db="EMBL/GenBank/DDBJ databases">
        <authorList>
            <person name="Regsiter A."/>
            <person name="William W."/>
        </authorList>
    </citation>
    <scope>NUCLEOTIDE SEQUENCE [LARGE SCALE GENOMIC DNA]</scope>
</reference>
<reference evidence="3" key="3">
    <citation type="journal article" date="2022" name="Biotechnol. Bioprocess Eng.">
        <title>Pan-genome Analysis Reveals Comparative Genomic Features of Central Metabolic Pathways in Methylorubrum extorquens.</title>
        <authorList>
            <person name="Lee G.M."/>
            <person name="Scott-Nevros Z.K."/>
            <person name="Lee S.-M."/>
            <person name="Kim D."/>
        </authorList>
    </citation>
    <scope>NUCLEOTIDE SEQUENCE</scope>
    <source>
        <strain evidence="3">ATCC 55366</strain>
    </source>
</reference>
<accession>A0A2N9AJY0</accession>
<dbReference type="EMBL" id="CP073633">
    <property type="protein sequence ID" value="WHQ69544.1"/>
    <property type="molecule type" value="Genomic_DNA"/>
</dbReference>
<reference evidence="2" key="2">
    <citation type="submission" date="2017-10" db="EMBL/GenBank/DDBJ databases">
        <authorList>
            <person name="Banno H."/>
            <person name="Chua N.-H."/>
        </authorList>
    </citation>
    <scope>NUCLEOTIDE SEQUENCE [LARGE SCALE GENOMIC DNA]</scope>
    <source>
        <strain evidence="2">TK 0001</strain>
    </source>
</reference>
<proteinExistence type="predicted"/>
<evidence type="ECO:0000313" key="4">
    <source>
        <dbReference type="Proteomes" id="UP000233769"/>
    </source>
</evidence>
<name>A0A2N9AJY0_METEX</name>
<evidence type="ECO:0000256" key="1">
    <source>
        <dbReference type="SAM" id="MobiDB-lite"/>
    </source>
</evidence>
<organism evidence="2 4">
    <name type="scientific">Methylorubrum extorquens</name>
    <name type="common">Methylobacterium dichloromethanicum</name>
    <name type="synonym">Methylobacterium extorquens</name>
    <dbReference type="NCBI Taxonomy" id="408"/>
    <lineage>
        <taxon>Bacteria</taxon>
        <taxon>Pseudomonadati</taxon>
        <taxon>Pseudomonadota</taxon>
        <taxon>Alphaproteobacteria</taxon>
        <taxon>Hyphomicrobiales</taxon>
        <taxon>Methylobacteriaceae</taxon>
        <taxon>Methylorubrum</taxon>
    </lineage>
</organism>
<dbReference type="AlphaFoldDB" id="A0A2N9AJY0"/>